<evidence type="ECO:0000313" key="2">
    <source>
        <dbReference type="Proteomes" id="UP001176941"/>
    </source>
</evidence>
<keyword evidence="2" id="KW-1185">Reference proteome</keyword>
<protein>
    <submittedName>
        <fullName evidence="1">Uncharacterized protein</fullName>
    </submittedName>
</protein>
<dbReference type="Proteomes" id="UP001176941">
    <property type="component" value="Chromosome 6"/>
</dbReference>
<reference evidence="1" key="1">
    <citation type="submission" date="2023-04" db="EMBL/GenBank/DDBJ databases">
        <authorList>
            <consortium name="ELIXIR-Norway"/>
        </authorList>
    </citation>
    <scope>NUCLEOTIDE SEQUENCE [LARGE SCALE GENOMIC DNA]</scope>
</reference>
<proteinExistence type="predicted"/>
<organism evidence="1 2">
    <name type="scientific">Rangifer tarandus platyrhynchus</name>
    <name type="common">Svalbard reindeer</name>
    <dbReference type="NCBI Taxonomy" id="3082113"/>
    <lineage>
        <taxon>Eukaryota</taxon>
        <taxon>Metazoa</taxon>
        <taxon>Chordata</taxon>
        <taxon>Craniata</taxon>
        <taxon>Vertebrata</taxon>
        <taxon>Euteleostomi</taxon>
        <taxon>Mammalia</taxon>
        <taxon>Eutheria</taxon>
        <taxon>Laurasiatheria</taxon>
        <taxon>Artiodactyla</taxon>
        <taxon>Ruminantia</taxon>
        <taxon>Pecora</taxon>
        <taxon>Cervidae</taxon>
        <taxon>Odocoileinae</taxon>
        <taxon>Rangifer</taxon>
    </lineage>
</organism>
<sequence length="178" mass="18992">MVIHGWSQKGSLPLQFYRLRRKRCASALQGALVFRKLALGFGGASWGGGSRSGLRKCPCLLPSPRYPESSAQTARGEEGTGGGLGPLRKAVLVSGLLAALREARGGAQADLGAGHMWPCGSYWVSNGPPGPRLSHATGRPEARVPPVCVLTGASPRNLPRPRLPCFKRSWGSHTHRFF</sequence>
<gene>
    <name evidence="1" type="ORF">MRATA1EN1_LOCUS25168</name>
</gene>
<evidence type="ECO:0000313" key="1">
    <source>
        <dbReference type="EMBL" id="CAI9176206.1"/>
    </source>
</evidence>
<name>A0ABN8ZVJ8_RANTA</name>
<accession>A0ABN8ZVJ8</accession>
<dbReference type="EMBL" id="OX459942">
    <property type="protein sequence ID" value="CAI9176206.1"/>
    <property type="molecule type" value="Genomic_DNA"/>
</dbReference>